<evidence type="ECO:0000313" key="2">
    <source>
        <dbReference type="Proteomes" id="UP001054252"/>
    </source>
</evidence>
<organism evidence="1 2">
    <name type="scientific">Rubroshorea leprosula</name>
    <dbReference type="NCBI Taxonomy" id="152421"/>
    <lineage>
        <taxon>Eukaryota</taxon>
        <taxon>Viridiplantae</taxon>
        <taxon>Streptophyta</taxon>
        <taxon>Embryophyta</taxon>
        <taxon>Tracheophyta</taxon>
        <taxon>Spermatophyta</taxon>
        <taxon>Magnoliopsida</taxon>
        <taxon>eudicotyledons</taxon>
        <taxon>Gunneridae</taxon>
        <taxon>Pentapetalae</taxon>
        <taxon>rosids</taxon>
        <taxon>malvids</taxon>
        <taxon>Malvales</taxon>
        <taxon>Dipterocarpaceae</taxon>
        <taxon>Rubroshorea</taxon>
    </lineage>
</organism>
<evidence type="ECO:0000313" key="1">
    <source>
        <dbReference type="EMBL" id="GKV46389.1"/>
    </source>
</evidence>
<accession>A0AAV5MBL0</accession>
<dbReference type="EMBL" id="BPVZ01000207">
    <property type="protein sequence ID" value="GKV46389.1"/>
    <property type="molecule type" value="Genomic_DNA"/>
</dbReference>
<dbReference type="AlphaFoldDB" id="A0AAV5MBL0"/>
<evidence type="ECO:0008006" key="3">
    <source>
        <dbReference type="Google" id="ProtNLM"/>
    </source>
</evidence>
<protein>
    <recommendedName>
        <fullName evidence="3">Secreted protein</fullName>
    </recommendedName>
</protein>
<proteinExistence type="predicted"/>
<comment type="caution">
    <text evidence="1">The sequence shown here is derived from an EMBL/GenBank/DDBJ whole genome shotgun (WGS) entry which is preliminary data.</text>
</comment>
<sequence>MLCLFAVSCSVRCRSGGLLSPPADLWRRVRGLPDLTPTAALLVPTDCRRFLLPPPSQNDVVLAGDSFFFFLLAQCTGQIPVYRPVSEISTGTRNFDRYTGI</sequence>
<reference evidence="1 2" key="1">
    <citation type="journal article" date="2021" name="Commun. Biol.">
        <title>The genome of Shorea leprosula (Dipterocarpaceae) highlights the ecological relevance of drought in aseasonal tropical rainforests.</title>
        <authorList>
            <person name="Ng K.K.S."/>
            <person name="Kobayashi M.J."/>
            <person name="Fawcett J.A."/>
            <person name="Hatakeyama M."/>
            <person name="Paape T."/>
            <person name="Ng C.H."/>
            <person name="Ang C.C."/>
            <person name="Tnah L.H."/>
            <person name="Lee C.T."/>
            <person name="Nishiyama T."/>
            <person name="Sese J."/>
            <person name="O'Brien M.J."/>
            <person name="Copetti D."/>
            <person name="Mohd Noor M.I."/>
            <person name="Ong R.C."/>
            <person name="Putra M."/>
            <person name="Sireger I.Z."/>
            <person name="Indrioko S."/>
            <person name="Kosugi Y."/>
            <person name="Izuno A."/>
            <person name="Isagi Y."/>
            <person name="Lee S.L."/>
            <person name="Shimizu K.K."/>
        </authorList>
    </citation>
    <scope>NUCLEOTIDE SEQUENCE [LARGE SCALE GENOMIC DNA]</scope>
    <source>
        <strain evidence="1">214</strain>
    </source>
</reference>
<name>A0AAV5MBL0_9ROSI</name>
<gene>
    <name evidence="1" type="ORF">SLEP1_g53375</name>
</gene>
<keyword evidence="2" id="KW-1185">Reference proteome</keyword>
<dbReference type="Proteomes" id="UP001054252">
    <property type="component" value="Unassembled WGS sequence"/>
</dbReference>